<keyword evidence="5" id="KW-1185">Reference proteome</keyword>
<sequence length="489" mass="56746">MNQKIVERWGVYETAIKLLNPFENPYSIVQLEAIFRSGERMVKVNGFYDGDDVYKIRFMPDAVGPWTFSTSSNVPALDALTGEFDCTDAEAGNHGPVRVASRDSFEYADGSPYIPFGTTCYAWVHQSGALQEETLEALRNSPFNKIRMCVFPKRYTFNVTEPALFVFPGSKEDGFDLERFEPRFFQGMERRIEQLAELGIEADVILFHPYDKGHWGFDRMSPDRDEFYLRYVIARLSAYRNVWWSLANEYDFMREKRKEDWDRLFQIVQENDPYGHLRSIHNGTKMYDPESLVLYDHSKPWVDHVSLQHWDLTVVDSIRRKYGKPVVVDECCYEGDIPRRWGNITGEEMTHRLWEGTIRGAYVGHGETYMHPEDIIWWSHGGELHGTSPERIGFLRKVLEVAPRNLTVIDTIKDVPALGIQNDYYLLYFGIHRPIVRPIQLPEDAAYTAEVIDTWNMTIKPIEGTFSGDCAISLPGRPYLALRIRRSMQ</sequence>
<dbReference type="Gene3D" id="2.60.40.3950">
    <property type="match status" value="1"/>
</dbReference>
<feature type="domain" description="DUF5060" evidence="2">
    <location>
        <begin position="6"/>
        <end position="73"/>
    </location>
</feature>
<dbReference type="Pfam" id="PF16586">
    <property type="entry name" value="DUF5060"/>
    <property type="match status" value="1"/>
</dbReference>
<evidence type="ECO:0000313" key="4">
    <source>
        <dbReference type="EMBL" id="GBG06976.1"/>
    </source>
</evidence>
<evidence type="ECO:0000313" key="5">
    <source>
        <dbReference type="Proteomes" id="UP000245202"/>
    </source>
</evidence>
<evidence type="ECO:0000259" key="2">
    <source>
        <dbReference type="Pfam" id="PF16586"/>
    </source>
</evidence>
<feature type="domain" description="DUF5605" evidence="3">
    <location>
        <begin position="414"/>
        <end position="485"/>
    </location>
</feature>
<proteinExistence type="predicted"/>
<organism evidence="4 5">
    <name type="scientific">Paenibacillus agaridevorans</name>
    <dbReference type="NCBI Taxonomy" id="171404"/>
    <lineage>
        <taxon>Bacteria</taxon>
        <taxon>Bacillati</taxon>
        <taxon>Bacillota</taxon>
        <taxon>Bacilli</taxon>
        <taxon>Bacillales</taxon>
        <taxon>Paenibacillaceae</taxon>
        <taxon>Paenibacillus</taxon>
    </lineage>
</organism>
<dbReference type="Pfam" id="PF13204">
    <property type="entry name" value="Apiosidase"/>
    <property type="match status" value="1"/>
</dbReference>
<dbReference type="SUPFAM" id="SSF51445">
    <property type="entry name" value="(Trans)glycosidases"/>
    <property type="match status" value="1"/>
</dbReference>
<dbReference type="Pfam" id="PF18310">
    <property type="entry name" value="DUF5605"/>
    <property type="match status" value="1"/>
</dbReference>
<dbReference type="InterPro" id="IPR017853">
    <property type="entry name" value="GH"/>
</dbReference>
<name>A0A2R5EK32_9BACL</name>
<dbReference type="InterPro" id="IPR032260">
    <property type="entry name" value="DUF5060"/>
</dbReference>
<evidence type="ECO:0000259" key="1">
    <source>
        <dbReference type="Pfam" id="PF13204"/>
    </source>
</evidence>
<dbReference type="Gene3D" id="3.20.20.80">
    <property type="entry name" value="Glycosidases"/>
    <property type="match status" value="1"/>
</dbReference>
<dbReference type="InterPro" id="IPR013783">
    <property type="entry name" value="Ig-like_fold"/>
</dbReference>
<evidence type="ECO:0008006" key="6">
    <source>
        <dbReference type="Google" id="ProtNLM"/>
    </source>
</evidence>
<dbReference type="Proteomes" id="UP000245202">
    <property type="component" value="Unassembled WGS sequence"/>
</dbReference>
<reference evidence="4 5" key="1">
    <citation type="submission" date="2017-08" db="EMBL/GenBank/DDBJ databases">
        <title>Substantial Increase in Enzyme Production by Combined Drug-Resistance Mutations in Paenibacillus agaridevorans.</title>
        <authorList>
            <person name="Tanaka Y."/>
            <person name="Funane K."/>
            <person name="Hosaka T."/>
            <person name="Shiwa Y."/>
            <person name="Fujita N."/>
            <person name="Miyazaki T."/>
            <person name="Yoshikawa H."/>
            <person name="Murakami K."/>
            <person name="Kasahara K."/>
            <person name="Inaoka T."/>
            <person name="Hiraga Y."/>
            <person name="Ochi K."/>
        </authorList>
    </citation>
    <scope>NUCLEOTIDE SEQUENCE [LARGE SCALE GENOMIC DNA]</scope>
    <source>
        <strain evidence="4 5">T-3040</strain>
    </source>
</reference>
<feature type="domain" description="Apiosidase-like catalytic" evidence="1">
    <location>
        <begin position="103"/>
        <end position="369"/>
    </location>
</feature>
<dbReference type="PANTHER" id="PTHR37836:SF2">
    <property type="entry name" value="DUF4038 DOMAIN-CONTAINING PROTEIN"/>
    <property type="match status" value="1"/>
</dbReference>
<dbReference type="InterPro" id="IPR041239">
    <property type="entry name" value="DUF5605"/>
</dbReference>
<dbReference type="EMBL" id="BDQX01000069">
    <property type="protein sequence ID" value="GBG06976.1"/>
    <property type="molecule type" value="Genomic_DNA"/>
</dbReference>
<dbReference type="RefSeq" id="WP_108992142.1">
    <property type="nucleotide sequence ID" value="NZ_BDQX01000069.1"/>
</dbReference>
<gene>
    <name evidence="4" type="ORF">PAT3040_01522</name>
</gene>
<dbReference type="Gene3D" id="2.60.40.10">
    <property type="entry name" value="Immunoglobulins"/>
    <property type="match status" value="1"/>
</dbReference>
<evidence type="ECO:0000259" key="3">
    <source>
        <dbReference type="Pfam" id="PF18310"/>
    </source>
</evidence>
<dbReference type="PANTHER" id="PTHR37836">
    <property type="entry name" value="LMO1036 PROTEIN"/>
    <property type="match status" value="1"/>
</dbReference>
<dbReference type="InterPro" id="IPR025277">
    <property type="entry name" value="Apiosidase-like_cat_dom"/>
</dbReference>
<comment type="caution">
    <text evidence="4">The sequence shown here is derived from an EMBL/GenBank/DDBJ whole genome shotgun (WGS) entry which is preliminary data.</text>
</comment>
<accession>A0A2R5EK32</accession>
<dbReference type="AlphaFoldDB" id="A0A2R5EK32"/>
<protein>
    <recommendedName>
        <fullName evidence="6">DUF5060 domain-containing protein</fullName>
    </recommendedName>
</protein>